<name>A0A0N0NN14_9EURO</name>
<comment type="caution">
    <text evidence="2">The sequence shown here is derived from an EMBL/GenBank/DDBJ whole genome shotgun (WGS) entry which is preliminary data.</text>
</comment>
<organism evidence="2 3">
    <name type="scientific">Cyphellophora attinorum</name>
    <dbReference type="NCBI Taxonomy" id="1664694"/>
    <lineage>
        <taxon>Eukaryota</taxon>
        <taxon>Fungi</taxon>
        <taxon>Dikarya</taxon>
        <taxon>Ascomycota</taxon>
        <taxon>Pezizomycotina</taxon>
        <taxon>Eurotiomycetes</taxon>
        <taxon>Chaetothyriomycetidae</taxon>
        <taxon>Chaetothyriales</taxon>
        <taxon>Cyphellophoraceae</taxon>
        <taxon>Cyphellophora</taxon>
    </lineage>
</organism>
<evidence type="ECO:0000256" key="1">
    <source>
        <dbReference type="SAM" id="MobiDB-lite"/>
    </source>
</evidence>
<dbReference type="GeneID" id="28740200"/>
<dbReference type="STRING" id="1664694.A0A0N0NN14"/>
<gene>
    <name evidence="2" type="ORF">AB675_7915</name>
</gene>
<dbReference type="VEuPathDB" id="FungiDB:AB675_7915"/>
<proteinExistence type="predicted"/>
<evidence type="ECO:0000313" key="2">
    <source>
        <dbReference type="EMBL" id="KPI41081.1"/>
    </source>
</evidence>
<dbReference type="Proteomes" id="UP000038010">
    <property type="component" value="Unassembled WGS sequence"/>
</dbReference>
<reference evidence="2 3" key="1">
    <citation type="submission" date="2015-06" db="EMBL/GenBank/DDBJ databases">
        <title>Draft genome of the ant-associated black yeast Phialophora attae CBS 131958.</title>
        <authorList>
            <person name="Moreno L.F."/>
            <person name="Stielow B.J."/>
            <person name="de Hoog S."/>
            <person name="Vicente V.A."/>
            <person name="Weiss V.A."/>
            <person name="de Vries M."/>
            <person name="Cruz L.M."/>
            <person name="Souza E.M."/>
        </authorList>
    </citation>
    <scope>NUCLEOTIDE SEQUENCE [LARGE SCALE GENOMIC DNA]</scope>
    <source>
        <strain evidence="2 3">CBS 131958</strain>
    </source>
</reference>
<feature type="region of interest" description="Disordered" evidence="1">
    <location>
        <begin position="1"/>
        <end position="24"/>
    </location>
</feature>
<sequence length="106" mass="12170">MAPVSHEAYAQPVARSASVMPERAPARTVYLDDRSGFREPVRMGSVRPMPQYEDAPREPVMRAASVRPVGREPVYAPIDQPRYRVAEQPGQRYFDEHGREIIMQRF</sequence>
<protein>
    <submittedName>
        <fullName evidence="2">Uncharacterized protein</fullName>
    </submittedName>
</protein>
<feature type="region of interest" description="Disordered" evidence="1">
    <location>
        <begin position="40"/>
        <end position="59"/>
    </location>
</feature>
<keyword evidence="3" id="KW-1185">Reference proteome</keyword>
<dbReference type="EMBL" id="LFJN01000010">
    <property type="protein sequence ID" value="KPI41081.1"/>
    <property type="molecule type" value="Genomic_DNA"/>
</dbReference>
<dbReference type="AlphaFoldDB" id="A0A0N0NN14"/>
<evidence type="ECO:0000313" key="3">
    <source>
        <dbReference type="Proteomes" id="UP000038010"/>
    </source>
</evidence>
<dbReference type="RefSeq" id="XP_018001044.1">
    <property type="nucleotide sequence ID" value="XM_018148320.1"/>
</dbReference>
<accession>A0A0N0NN14</accession>